<protein>
    <submittedName>
        <fullName evidence="2">Uncharacterized protein</fullName>
    </submittedName>
</protein>
<sequence>MRCRTQDTHMTWSPPPALPTANLTGIDRTTSDRQAISLDIDIPTPHVNVTSINLPSLSSALAATVSASATISTASPTALDN</sequence>
<gene>
    <name evidence="2" type="ORF">EYF80_050746</name>
</gene>
<evidence type="ECO:0000256" key="1">
    <source>
        <dbReference type="SAM" id="MobiDB-lite"/>
    </source>
</evidence>
<comment type="caution">
    <text evidence="2">The sequence shown here is derived from an EMBL/GenBank/DDBJ whole genome shotgun (WGS) entry which is preliminary data.</text>
</comment>
<reference evidence="2 3" key="1">
    <citation type="submission" date="2019-03" db="EMBL/GenBank/DDBJ databases">
        <title>First draft genome of Liparis tanakae, snailfish: a comprehensive survey of snailfish specific genes.</title>
        <authorList>
            <person name="Kim W."/>
            <person name="Song I."/>
            <person name="Jeong J.-H."/>
            <person name="Kim D."/>
            <person name="Kim S."/>
            <person name="Ryu S."/>
            <person name="Song J.Y."/>
            <person name="Lee S.K."/>
        </authorList>
    </citation>
    <scope>NUCLEOTIDE SEQUENCE [LARGE SCALE GENOMIC DNA]</scope>
    <source>
        <tissue evidence="2">Muscle</tissue>
    </source>
</reference>
<feature type="region of interest" description="Disordered" evidence="1">
    <location>
        <begin position="1"/>
        <end position="22"/>
    </location>
</feature>
<accession>A0A4Z2FD11</accession>
<proteinExistence type="predicted"/>
<evidence type="ECO:0000313" key="3">
    <source>
        <dbReference type="Proteomes" id="UP000314294"/>
    </source>
</evidence>
<keyword evidence="3" id="KW-1185">Reference proteome</keyword>
<name>A0A4Z2FD11_9TELE</name>
<organism evidence="2 3">
    <name type="scientific">Liparis tanakae</name>
    <name type="common">Tanaka's snailfish</name>
    <dbReference type="NCBI Taxonomy" id="230148"/>
    <lineage>
        <taxon>Eukaryota</taxon>
        <taxon>Metazoa</taxon>
        <taxon>Chordata</taxon>
        <taxon>Craniata</taxon>
        <taxon>Vertebrata</taxon>
        <taxon>Euteleostomi</taxon>
        <taxon>Actinopterygii</taxon>
        <taxon>Neopterygii</taxon>
        <taxon>Teleostei</taxon>
        <taxon>Neoteleostei</taxon>
        <taxon>Acanthomorphata</taxon>
        <taxon>Eupercaria</taxon>
        <taxon>Perciformes</taxon>
        <taxon>Cottioidei</taxon>
        <taxon>Cottales</taxon>
        <taxon>Liparidae</taxon>
        <taxon>Liparis</taxon>
    </lineage>
</organism>
<dbReference type="Proteomes" id="UP000314294">
    <property type="component" value="Unassembled WGS sequence"/>
</dbReference>
<evidence type="ECO:0000313" key="2">
    <source>
        <dbReference type="EMBL" id="TNN39077.1"/>
    </source>
</evidence>
<dbReference type="EMBL" id="SRLO01001310">
    <property type="protein sequence ID" value="TNN39077.1"/>
    <property type="molecule type" value="Genomic_DNA"/>
</dbReference>
<dbReference type="AlphaFoldDB" id="A0A4Z2FD11"/>